<organism evidence="10 11">
    <name type="scientific">Saxibacter everestensis</name>
    <dbReference type="NCBI Taxonomy" id="2909229"/>
    <lineage>
        <taxon>Bacteria</taxon>
        <taxon>Bacillati</taxon>
        <taxon>Actinomycetota</taxon>
        <taxon>Actinomycetes</taxon>
        <taxon>Micrococcales</taxon>
        <taxon>Brevibacteriaceae</taxon>
        <taxon>Saxibacter</taxon>
    </lineage>
</organism>
<evidence type="ECO:0000313" key="11">
    <source>
        <dbReference type="Proteomes" id="UP001209083"/>
    </source>
</evidence>
<dbReference type="RefSeq" id="WP_349637878.1">
    <property type="nucleotide sequence ID" value="NZ_CP090958.1"/>
</dbReference>
<feature type="transmembrane region" description="Helical" evidence="9">
    <location>
        <begin position="60"/>
        <end position="81"/>
    </location>
</feature>
<evidence type="ECO:0000256" key="6">
    <source>
        <dbReference type="ARBA" id="ARBA00022989"/>
    </source>
</evidence>
<feature type="transmembrane region" description="Helical" evidence="9">
    <location>
        <begin position="117"/>
        <end position="142"/>
    </location>
</feature>
<accession>A0ABY8QRR0</accession>
<feature type="region of interest" description="Disordered" evidence="8">
    <location>
        <begin position="1"/>
        <end position="52"/>
    </location>
</feature>
<feature type="transmembrane region" description="Helical" evidence="9">
    <location>
        <begin position="202"/>
        <end position="227"/>
    </location>
</feature>
<feature type="transmembrane region" description="Helical" evidence="9">
    <location>
        <begin position="87"/>
        <end position="105"/>
    </location>
</feature>
<dbReference type="PANTHER" id="PTHR21716:SF53">
    <property type="entry name" value="PERMEASE PERM-RELATED"/>
    <property type="match status" value="1"/>
</dbReference>
<keyword evidence="7 9" id="KW-0472">Membrane</keyword>
<dbReference type="Pfam" id="PF01594">
    <property type="entry name" value="AI-2E_transport"/>
    <property type="match status" value="1"/>
</dbReference>
<dbReference type="InterPro" id="IPR002549">
    <property type="entry name" value="AI-2E-like"/>
</dbReference>
<keyword evidence="4" id="KW-1003">Cell membrane</keyword>
<evidence type="ECO:0000256" key="2">
    <source>
        <dbReference type="ARBA" id="ARBA00009773"/>
    </source>
</evidence>
<comment type="similarity">
    <text evidence="2">Belongs to the autoinducer-2 exporter (AI-2E) (TC 2.A.86) family.</text>
</comment>
<dbReference type="EMBL" id="CP090958">
    <property type="protein sequence ID" value="WGW11095.1"/>
    <property type="molecule type" value="Genomic_DNA"/>
</dbReference>
<keyword evidence="6 9" id="KW-1133">Transmembrane helix</keyword>
<keyword evidence="3" id="KW-0813">Transport</keyword>
<proteinExistence type="inferred from homology"/>
<evidence type="ECO:0000256" key="1">
    <source>
        <dbReference type="ARBA" id="ARBA00004651"/>
    </source>
</evidence>
<name>A0ABY8QRR0_9MICO</name>
<dbReference type="PANTHER" id="PTHR21716">
    <property type="entry name" value="TRANSMEMBRANE PROTEIN"/>
    <property type="match status" value="1"/>
</dbReference>
<evidence type="ECO:0000256" key="3">
    <source>
        <dbReference type="ARBA" id="ARBA00022448"/>
    </source>
</evidence>
<feature type="transmembrane region" description="Helical" evidence="9">
    <location>
        <begin position="291"/>
        <end position="307"/>
    </location>
</feature>
<dbReference type="Proteomes" id="UP001209083">
    <property type="component" value="Chromosome"/>
</dbReference>
<keyword evidence="5 9" id="KW-0812">Transmembrane</keyword>
<feature type="transmembrane region" description="Helical" evidence="9">
    <location>
        <begin position="314"/>
        <end position="336"/>
    </location>
</feature>
<protein>
    <submittedName>
        <fullName evidence="10">AI-2E family transporter</fullName>
    </submittedName>
</protein>
<sequence>MADVNKVAEQEADLGVEEDGPRHADQLAKPAAQETDLGIEEDGPRHADQPAKSPALRVKAFRIGLTGTLGVGVGLLIWGAVASLGTVLTYIGVALFLAFGLDPVVSGLERKGLRRSLAVATVFVALILAFTGIIFAILPVLVNQIRTVVTDLPDIVNDIATTPWVENLEQTLNGVVDIDGLVTGAGDFVSDPNNLLSIGGGVLAVGAGIASSVTGVIIVLILTLYFISSLTTIKQAFYKMLPASDVAEFSSVADEITASVGRYVLGQVSLALVNGVLSLIFLSIIKAPMPSLLAFIAFLGSLIPLVGTLSGSIIIVVVCLFASPLTALVAGIYYLVYMQIEAYLLSPRIMNKAVEIPGAIVVIAAIAGGTLGGILGALVAIPVAASILIIIRRVVVPRQALK</sequence>
<evidence type="ECO:0000256" key="9">
    <source>
        <dbReference type="SAM" id="Phobius"/>
    </source>
</evidence>
<evidence type="ECO:0000256" key="8">
    <source>
        <dbReference type="SAM" id="MobiDB-lite"/>
    </source>
</evidence>
<gene>
    <name evidence="10" type="ORF">LWF01_13450</name>
</gene>
<keyword evidence="11" id="KW-1185">Reference proteome</keyword>
<comment type="subcellular location">
    <subcellularLocation>
        <location evidence="1">Cell membrane</location>
        <topology evidence="1">Multi-pass membrane protein</topology>
    </subcellularLocation>
</comment>
<evidence type="ECO:0000313" key="10">
    <source>
        <dbReference type="EMBL" id="WGW11095.1"/>
    </source>
</evidence>
<evidence type="ECO:0000256" key="4">
    <source>
        <dbReference type="ARBA" id="ARBA00022475"/>
    </source>
</evidence>
<reference evidence="10 11" key="1">
    <citation type="submission" date="2023-05" db="EMBL/GenBank/DDBJ databases">
        <title>Lithophilousrod everest ZFBP1038 complete genpme.</title>
        <authorList>
            <person name="Tian M."/>
        </authorList>
    </citation>
    <scope>NUCLEOTIDE SEQUENCE [LARGE SCALE GENOMIC DNA]</scope>
    <source>
        <strain evidence="10 11">ZFBP1038</strain>
    </source>
</reference>
<evidence type="ECO:0000256" key="7">
    <source>
        <dbReference type="ARBA" id="ARBA00023136"/>
    </source>
</evidence>
<feature type="transmembrane region" description="Helical" evidence="9">
    <location>
        <begin position="356"/>
        <end position="389"/>
    </location>
</feature>
<evidence type="ECO:0000256" key="5">
    <source>
        <dbReference type="ARBA" id="ARBA00022692"/>
    </source>
</evidence>
<feature type="transmembrane region" description="Helical" evidence="9">
    <location>
        <begin position="263"/>
        <end position="285"/>
    </location>
</feature>